<reference evidence="1" key="1">
    <citation type="submission" date="2022-04" db="EMBL/GenBank/DDBJ databases">
        <title>Jade perch genome.</title>
        <authorList>
            <person name="Chao B."/>
        </authorList>
    </citation>
    <scope>NUCLEOTIDE SEQUENCE</scope>
    <source>
        <strain evidence="1">CB-2022</strain>
    </source>
</reference>
<proteinExistence type="predicted"/>
<organism evidence="1 2">
    <name type="scientific">Scortum barcoo</name>
    <name type="common">barcoo grunter</name>
    <dbReference type="NCBI Taxonomy" id="214431"/>
    <lineage>
        <taxon>Eukaryota</taxon>
        <taxon>Metazoa</taxon>
        <taxon>Chordata</taxon>
        <taxon>Craniata</taxon>
        <taxon>Vertebrata</taxon>
        <taxon>Euteleostomi</taxon>
        <taxon>Actinopterygii</taxon>
        <taxon>Neopterygii</taxon>
        <taxon>Teleostei</taxon>
        <taxon>Neoteleostei</taxon>
        <taxon>Acanthomorphata</taxon>
        <taxon>Eupercaria</taxon>
        <taxon>Centrarchiformes</taxon>
        <taxon>Terapontoidei</taxon>
        <taxon>Terapontidae</taxon>
        <taxon>Scortum</taxon>
    </lineage>
</organism>
<name>A0ACB8X971_9TELE</name>
<keyword evidence="2" id="KW-1185">Reference proteome</keyword>
<comment type="caution">
    <text evidence="1">The sequence shown here is derived from an EMBL/GenBank/DDBJ whole genome shotgun (WGS) entry which is preliminary data.</text>
</comment>
<dbReference type="EMBL" id="CM041532">
    <property type="protein sequence ID" value="KAI3376676.1"/>
    <property type="molecule type" value="Genomic_DNA"/>
</dbReference>
<protein>
    <submittedName>
        <fullName evidence="1">Uncharacterized protein</fullName>
    </submittedName>
</protein>
<evidence type="ECO:0000313" key="2">
    <source>
        <dbReference type="Proteomes" id="UP000831701"/>
    </source>
</evidence>
<gene>
    <name evidence="1" type="ORF">L3Q82_017103</name>
</gene>
<sequence>MDRIGVSFLDPLDDYELIHRIGCGTYGDVFKARNIRTSELAAIKIVKLDPGDDITSIQQEITMMKECKHKNIVAYFGSYHRNTKLWICMEYCGGGSLQDIYHVTGPLKEKQIAYVCRETLQGLYHLHETGKMHRDIKGANILLTERGDVKLADFGVAAEISASVAKRKSFIGTPYWMAPEVAAVEKKGGYNHLCDIWAVGITAIELAELQPPMFDLHPMRSAGFQSFVKMSLIKSPRKRPSAETLLQHPFVTQLLTRNLVIELLDMANNPELHTAHTHSMDDNELEVGEVAPDKIQSAGKHLPVERTLSEEQFDQVKFGPPLRKVTEPYPDLEPVGMCGASSAAELDQEVVAPLSFRSLTIKRAPSTDIFMMDSVSSSSSSSSSSPSALDYRKLGGFFQFPPNYKVVTLLGRGGFGDVLKCIKQDTKEAVAVKIPQMGSCLNNELALLNYFMENNMNKFNIVKLIDSFPLRNNRTALAFEMLDITLRDYIFSVRDFTPMDLHDIRSVVQQMATALNALNTIHMIHSDIKLDNIMLVDHEARPLRIKLIDFGLAFPTCSVKQGDIHQTTHYRAPEIILGLPFAESIDMWSLGIVMGYMLLGDSLFPGNTEYDLVRCIVDLLGVPPGHLLSAGKHAKEYFVKKPSGDWKLKTSLEYWGTWVPPDDYRAYDFRKLDDVENGGRKSGLFSPSTASLPAFSSLAPAEEDRDLTLRPSCTLGPDTAISTDSTSTTVLARCSATQDIRQRCSDPCLPAGGAVTAEKRKVATVSSPKREMPLSPEWSTLRKKPEDSRADFHGLPPTPQVHMGACFSKVFNGCPLKIHCAVTWILPKTKDQYLILGAEEGIYTLNLNELHEDTLEKDPSEELKELACAKLIPQRCTWLYVMNNVLMSVSGKSSQLYSHNLTALFEQKGHLQKKHSSLSLSTNRFTERISPRKFAISVKIPDTKGCRRCSVARNPYTDSTFLCGAVPSGLVLLLWYEPLQKFMHLKHIPIRLPDPLPVFELLVLVTDEFPQLCVGVRDCSNGKQPISQQLKFDIIELNSTPISAPDSGALMAVQVTQLDRDTVLIALEKTVKIVNLRGLPSKELAAEMVFDFPIETLVCLQDSVLAFWKHGLKGKSFHSNEVTQEITDESRVFRVLGTNRYVNMKCETIVIAVVLVVEEDTQNIIMVKIFIGNLACNTTSEELRELFEKYGKVTECDIVKNYGFVHMSNISEAEEAIQNLHQHQLHGWRMNVEMSKGRPKSTTKLHVSNLGEGVTSDVLRAKFEEFGPVVECDIVKDYAFVHMERMDDAMDAINKLDNTAFKGKLMSVQLSTSRLRTAPGMGDHTGCYVCGKHGHWSKDCPVSRNSSQGDGTRGRTGRAPPHGPPGYGRGGYGMASPSAADYMGGSAYSRASYVGGLPPPPRRLSGYSPEMGYASRAPGSFAERSSAYDRDRLYSSVDYYEKYRAHPYGSSYFEDRRMSYLPPPPPPPSTLSKVSSVDPFDHRPLPPPASSTAASAYYARDRSPIRRYGKIAECTIVKNFGFVHMDDKAEAEEAIRNLHHYELNGQPMNVELSRGKSRGSTKLHVGNIACTNQELRARFEEFGTVLECDIVKNYAFVHMERMEDAMEAINQLDNTAFKGKLMSVKLSTSRLRTAPGMGDRSGCYRCGQEGHWSKECPLDQNGYHRNGSEPKSDGYDATRFAGRGPNRGYHPDFSGDPDYAGGYTPVHGFSRGAGHSSSMAGYRRGAGYEGAMRYGPHPGYGLNAVADHSMARMYGSEAAYRSNGSLYGAVPAYPMRRSPYEERDPYGVVDYYEKYRANSYGVSYFEERRAVPMPAPSTSTSTALMRERLPPSSLDPYECPPLPPPPAPVSSYYPRDRSPIRRVPAEADGYTYERSRLSPVPALPRSSTFDHPREPGAERPRYTY</sequence>
<accession>A0ACB8X971</accession>
<evidence type="ECO:0000313" key="1">
    <source>
        <dbReference type="EMBL" id="KAI3376676.1"/>
    </source>
</evidence>
<dbReference type="Proteomes" id="UP000831701">
    <property type="component" value="Chromosome 2"/>
</dbReference>